<dbReference type="Proteomes" id="UP001060919">
    <property type="component" value="Chromosome"/>
</dbReference>
<keyword evidence="2" id="KW-1185">Reference proteome</keyword>
<organism evidence="1 2">
    <name type="scientific">Aureispira anguillae</name>
    <dbReference type="NCBI Taxonomy" id="2864201"/>
    <lineage>
        <taxon>Bacteria</taxon>
        <taxon>Pseudomonadati</taxon>
        <taxon>Bacteroidota</taxon>
        <taxon>Saprospiria</taxon>
        <taxon>Saprospirales</taxon>
        <taxon>Saprospiraceae</taxon>
        <taxon>Aureispira</taxon>
    </lineage>
</organism>
<evidence type="ECO:0000313" key="1">
    <source>
        <dbReference type="EMBL" id="BDS12011.1"/>
    </source>
</evidence>
<name>A0A916DU67_9BACT</name>
<reference evidence="1" key="1">
    <citation type="submission" date="2022-09" db="EMBL/GenBank/DDBJ databases">
        <title>Aureispira anguillicida sp. nov., isolated from Leptocephalus of Japanese eel Anguilla japonica.</title>
        <authorList>
            <person name="Yuasa K."/>
            <person name="Mekata T."/>
            <person name="Ikunari K."/>
        </authorList>
    </citation>
    <scope>NUCLEOTIDE SEQUENCE</scope>
    <source>
        <strain evidence="1">EL160426</strain>
    </source>
</reference>
<dbReference type="AlphaFoldDB" id="A0A916DU67"/>
<gene>
    <name evidence="1" type="ORF">AsAng_0027260</name>
</gene>
<dbReference type="KEGG" id="aup:AsAng_0027260"/>
<protein>
    <submittedName>
        <fullName evidence="1">Uncharacterized protein</fullName>
    </submittedName>
</protein>
<dbReference type="EMBL" id="AP026867">
    <property type="protein sequence ID" value="BDS12011.1"/>
    <property type="molecule type" value="Genomic_DNA"/>
</dbReference>
<sequence>MEEIFIKKSTNFTKDKTLQKQDFAVKKSMNLH</sequence>
<proteinExistence type="predicted"/>
<accession>A0A916DU67</accession>
<evidence type="ECO:0000313" key="2">
    <source>
        <dbReference type="Proteomes" id="UP001060919"/>
    </source>
</evidence>